<dbReference type="Pfam" id="PF08877">
    <property type="entry name" value="MepB-like"/>
    <property type="match status" value="1"/>
</dbReference>
<keyword evidence="2" id="KW-1185">Reference proteome</keyword>
<organism evidence="1 2">
    <name type="scientific">Arthrobacter cryoconiti</name>
    <dbReference type="NCBI Taxonomy" id="748907"/>
    <lineage>
        <taxon>Bacteria</taxon>
        <taxon>Bacillati</taxon>
        <taxon>Actinomycetota</taxon>
        <taxon>Actinomycetes</taxon>
        <taxon>Micrococcales</taxon>
        <taxon>Micrococcaceae</taxon>
        <taxon>Arthrobacter</taxon>
    </lineage>
</organism>
<dbReference type="Gene3D" id="3.40.1350.140">
    <property type="entry name" value="MepB-like"/>
    <property type="match status" value="1"/>
</dbReference>
<gene>
    <name evidence="1" type="ORF">ACFOW9_09020</name>
</gene>
<accession>A0ABV8QZY2</accession>
<dbReference type="InterPro" id="IPR011235">
    <property type="entry name" value="MepB-like"/>
</dbReference>
<dbReference type="InterPro" id="IPR038231">
    <property type="entry name" value="MepB-like_sf"/>
</dbReference>
<dbReference type="Proteomes" id="UP001595773">
    <property type="component" value="Unassembled WGS sequence"/>
</dbReference>
<evidence type="ECO:0000313" key="1">
    <source>
        <dbReference type="EMBL" id="MFC4265740.1"/>
    </source>
</evidence>
<dbReference type="EMBL" id="JBHSCQ010000010">
    <property type="protein sequence ID" value="MFC4265740.1"/>
    <property type="molecule type" value="Genomic_DNA"/>
</dbReference>
<protein>
    <submittedName>
        <fullName evidence="1">MepB family protein</fullName>
    </submittedName>
</protein>
<evidence type="ECO:0000313" key="2">
    <source>
        <dbReference type="Proteomes" id="UP001595773"/>
    </source>
</evidence>
<comment type="caution">
    <text evidence="1">The sequence shown here is derived from an EMBL/GenBank/DDBJ whole genome shotgun (WGS) entry which is preliminary data.</text>
</comment>
<name>A0ABV8QZY2_9MICC</name>
<dbReference type="RefSeq" id="WP_230067465.1">
    <property type="nucleotide sequence ID" value="NZ_BAABLL010000004.1"/>
</dbReference>
<reference evidence="2" key="1">
    <citation type="journal article" date="2019" name="Int. J. Syst. Evol. Microbiol.">
        <title>The Global Catalogue of Microorganisms (GCM) 10K type strain sequencing project: providing services to taxonomists for standard genome sequencing and annotation.</title>
        <authorList>
            <consortium name="The Broad Institute Genomics Platform"/>
            <consortium name="The Broad Institute Genome Sequencing Center for Infectious Disease"/>
            <person name="Wu L."/>
            <person name="Ma J."/>
        </authorList>
    </citation>
    <scope>NUCLEOTIDE SEQUENCE [LARGE SCALE GENOMIC DNA]</scope>
    <source>
        <strain evidence="2">CGMCC 1.10698</strain>
    </source>
</reference>
<sequence length="162" mass="18025">MTPNALQAMARTVWEPAGLSWAEVHAEPEGSEYCAHTLALNGRLTLFRRAKTTPTKLGQFVTLWKRSAQGPIRPFDMDDGVASFVIQSRIGDGLGQFVFPFDTLARHDVVSVAGKGGKRAMRVYPPDVQTVSVTARRTQKWQCEYFLPLDADVAQLRELYLG</sequence>
<proteinExistence type="predicted"/>